<evidence type="ECO:0000259" key="1">
    <source>
        <dbReference type="Pfam" id="PF13847"/>
    </source>
</evidence>
<dbReference type="CDD" id="cd02440">
    <property type="entry name" value="AdoMet_MTases"/>
    <property type="match status" value="1"/>
</dbReference>
<dbReference type="GO" id="GO:0032259">
    <property type="term" value="P:methylation"/>
    <property type="evidence" value="ECO:0007669"/>
    <property type="project" value="UniProtKB-KW"/>
</dbReference>
<reference evidence="2" key="1">
    <citation type="journal article" date="2020" name="mSystems">
        <title>Genome- and Community-Level Interaction Insights into Carbon Utilization and Element Cycling Functions of Hydrothermarchaeota in Hydrothermal Sediment.</title>
        <authorList>
            <person name="Zhou Z."/>
            <person name="Liu Y."/>
            <person name="Xu W."/>
            <person name="Pan J."/>
            <person name="Luo Z.H."/>
            <person name="Li M."/>
        </authorList>
    </citation>
    <scope>NUCLEOTIDE SEQUENCE [LARGE SCALE GENOMIC DNA]</scope>
    <source>
        <strain evidence="2">SpSt-788</strain>
    </source>
</reference>
<comment type="caution">
    <text evidence="2">The sequence shown here is derived from an EMBL/GenBank/DDBJ whole genome shotgun (WGS) entry which is preliminary data.</text>
</comment>
<organism evidence="2">
    <name type="scientific">Thermodesulfovibrio aggregans</name>
    <dbReference type="NCBI Taxonomy" id="86166"/>
    <lineage>
        <taxon>Bacteria</taxon>
        <taxon>Pseudomonadati</taxon>
        <taxon>Nitrospirota</taxon>
        <taxon>Thermodesulfovibrionia</taxon>
        <taxon>Thermodesulfovibrionales</taxon>
        <taxon>Thermodesulfovibrionaceae</taxon>
        <taxon>Thermodesulfovibrio</taxon>
    </lineage>
</organism>
<accession>A0A7C4AJH6</accession>
<keyword evidence="2" id="KW-0489">Methyltransferase</keyword>
<dbReference type="EMBL" id="DTHO01000045">
    <property type="protein sequence ID" value="HGG99621.1"/>
    <property type="molecule type" value="Genomic_DNA"/>
</dbReference>
<name>A0A7C4AJH6_9BACT</name>
<dbReference type="AlphaFoldDB" id="A0A7C4AJH6"/>
<dbReference type="Pfam" id="PF13847">
    <property type="entry name" value="Methyltransf_31"/>
    <property type="match status" value="1"/>
</dbReference>
<gene>
    <name evidence="2" type="ORF">ENV75_04130</name>
</gene>
<sequence length="253" mass="30241">MKSNKPQDFDKIWLELSEKGGEASNFYSDDERYYFIKNKIEQTILEKIIREHEIFLNKRNAVDLGCGTGRLSFFLESIGFDVVGVEWSTNFFKHAIRIKENIKSKVNFLKKDVFEFMQEADQQYEVVITSCLLCNYEDDILDRFFTLLPSITKSESIILIKENLPRRTTTIKTIHDIIENKFRTKQDWERFFKKFNMYGKFLLCDPIFYTFFGKNPLYSKVAHFLIKFDKLIAIPDSFFNKVRSYWIVCKYKQ</sequence>
<evidence type="ECO:0000313" key="2">
    <source>
        <dbReference type="EMBL" id="HGG99621.1"/>
    </source>
</evidence>
<dbReference type="GO" id="GO:0008168">
    <property type="term" value="F:methyltransferase activity"/>
    <property type="evidence" value="ECO:0007669"/>
    <property type="project" value="UniProtKB-KW"/>
</dbReference>
<dbReference type="InterPro" id="IPR025714">
    <property type="entry name" value="Methyltranfer_dom"/>
</dbReference>
<dbReference type="InterPro" id="IPR029063">
    <property type="entry name" value="SAM-dependent_MTases_sf"/>
</dbReference>
<dbReference type="Gene3D" id="3.40.50.150">
    <property type="entry name" value="Vaccinia Virus protein VP39"/>
    <property type="match status" value="1"/>
</dbReference>
<keyword evidence="2" id="KW-0808">Transferase</keyword>
<dbReference type="SUPFAM" id="SSF53335">
    <property type="entry name" value="S-adenosyl-L-methionine-dependent methyltransferases"/>
    <property type="match status" value="1"/>
</dbReference>
<proteinExistence type="predicted"/>
<feature type="domain" description="Methyltransferase" evidence="1">
    <location>
        <begin position="60"/>
        <end position="164"/>
    </location>
</feature>
<protein>
    <submittedName>
        <fullName evidence="2">Class I SAM-dependent methyltransferase</fullName>
    </submittedName>
</protein>